<evidence type="ECO:0000313" key="13">
    <source>
        <dbReference type="EMBL" id="MBN8660470.1"/>
    </source>
</evidence>
<keyword evidence="2" id="KW-0723">Serine/threonine-protein kinase</keyword>
<sequence length="521" mass="58202">MPQILIVEDDRELAQMIASFLEFEGHVAWQAYDGSTALEIALSKPLDLVILDWDLPDLSGIDILTQYRENNLTAPVIMLTGRSDPKEKETGLDSGADDYVTKPFKMTELGARVRAQLRRQARLTSHTFTLGKVIVDKEKMTASLHGLAYILSGVQFKLLELAAKHQALELDENAVLSFLAQEKLQISKEKLKDELQDLRQKIDAEGALVFPHLYLEPKQTLDAAAPDTEDSQLLGTILDNKYILQDTLGGGGSSLVFRASHRNLGNTVAVKILVADAYLQPDAKARFMREAAINGNLSHPHIIEVRDFGIAERGQPYLVMEYLDGKTLNDWLESRPTPPFQALLLVFKQICQALSHAHKAGIVHRDVKPSNIMVMKQEKYDSNEHMVRAKLLDFGLARPLIVNDNRITMTGHVIGSAPYMSPEQCRGETVDERADIYSLGCTFYEAVHGDMPYPDNDAVSIMMRHLQDPPPKIGLISQPPAVNQYLTEILERCLAKDKKERFQSAAALELAFDKAIEMTGY</sequence>
<evidence type="ECO:0000256" key="9">
    <source>
        <dbReference type="PROSITE-ProRule" id="PRU10141"/>
    </source>
</evidence>
<feature type="coiled-coil region" evidence="10">
    <location>
        <begin position="181"/>
        <end position="208"/>
    </location>
</feature>
<keyword evidence="7" id="KW-0238">DNA-binding</keyword>
<dbReference type="SUPFAM" id="SSF52172">
    <property type="entry name" value="CheY-like"/>
    <property type="match status" value="1"/>
</dbReference>
<keyword evidence="5 13" id="KW-0418">Kinase</keyword>
<dbReference type="GO" id="GO:0004674">
    <property type="term" value="F:protein serine/threonine kinase activity"/>
    <property type="evidence" value="ECO:0007669"/>
    <property type="project" value="UniProtKB-KW"/>
</dbReference>
<dbReference type="EC" id="2.7.11.1" evidence="1"/>
<dbReference type="GO" id="GO:0000160">
    <property type="term" value="P:phosphorelay signal transduction system"/>
    <property type="evidence" value="ECO:0007669"/>
    <property type="project" value="InterPro"/>
</dbReference>
<dbReference type="GO" id="GO:0006355">
    <property type="term" value="P:regulation of DNA-templated transcription"/>
    <property type="evidence" value="ECO:0007669"/>
    <property type="project" value="InterPro"/>
</dbReference>
<feature type="domain" description="Protein kinase" evidence="11">
    <location>
        <begin position="242"/>
        <end position="516"/>
    </location>
</feature>
<keyword evidence="10" id="KW-0175">Coiled coil</keyword>
<name>A0A8J7TM46_9BACT</name>
<dbReference type="InterPro" id="IPR011006">
    <property type="entry name" value="CheY-like_superfamily"/>
</dbReference>
<dbReference type="InterPro" id="IPR017441">
    <property type="entry name" value="Protein_kinase_ATP_BS"/>
</dbReference>
<dbReference type="Gene3D" id="1.10.510.10">
    <property type="entry name" value="Transferase(Phosphotransferase) domain 1"/>
    <property type="match status" value="1"/>
</dbReference>
<dbReference type="InterPro" id="IPR000719">
    <property type="entry name" value="Prot_kinase_dom"/>
</dbReference>
<dbReference type="InterPro" id="IPR008271">
    <property type="entry name" value="Ser/Thr_kinase_AS"/>
</dbReference>
<comment type="caution">
    <text evidence="13">The sequence shown here is derived from an EMBL/GenBank/DDBJ whole genome shotgun (WGS) entry which is preliminary data.</text>
</comment>
<gene>
    <name evidence="13" type="ORF">J0M35_08925</name>
</gene>
<evidence type="ECO:0000256" key="6">
    <source>
        <dbReference type="ARBA" id="ARBA00022840"/>
    </source>
</evidence>
<organism evidence="13 14">
    <name type="scientific">Candidatus Obscuribacter phosphatis</name>
    <dbReference type="NCBI Taxonomy" id="1906157"/>
    <lineage>
        <taxon>Bacteria</taxon>
        <taxon>Bacillati</taxon>
        <taxon>Candidatus Melainabacteria</taxon>
        <taxon>Candidatus Obscuribacterales</taxon>
        <taxon>Candidatus Obscuribacteraceae</taxon>
        <taxon>Candidatus Obscuribacter</taxon>
    </lineage>
</organism>
<dbReference type="PROSITE" id="PS50011">
    <property type="entry name" value="PROTEIN_KINASE_DOM"/>
    <property type="match status" value="1"/>
</dbReference>
<keyword evidence="4 9" id="KW-0547">Nucleotide-binding</keyword>
<evidence type="ECO:0000256" key="3">
    <source>
        <dbReference type="ARBA" id="ARBA00022679"/>
    </source>
</evidence>
<dbReference type="PANTHER" id="PTHR43289:SF6">
    <property type="entry name" value="SERINE_THREONINE-PROTEIN KINASE NEKL-3"/>
    <property type="match status" value="1"/>
</dbReference>
<evidence type="ECO:0000259" key="12">
    <source>
        <dbReference type="PROSITE" id="PS50110"/>
    </source>
</evidence>
<evidence type="ECO:0000256" key="10">
    <source>
        <dbReference type="SAM" id="Coils"/>
    </source>
</evidence>
<accession>A0A8J7TM46</accession>
<dbReference type="PROSITE" id="PS50110">
    <property type="entry name" value="RESPONSE_REGULATORY"/>
    <property type="match status" value="1"/>
</dbReference>
<evidence type="ECO:0000313" key="14">
    <source>
        <dbReference type="Proteomes" id="UP000664277"/>
    </source>
</evidence>
<dbReference type="InterPro" id="IPR011009">
    <property type="entry name" value="Kinase-like_dom_sf"/>
</dbReference>
<feature type="domain" description="Response regulatory" evidence="12">
    <location>
        <begin position="3"/>
        <end position="117"/>
    </location>
</feature>
<dbReference type="SMART" id="SM00448">
    <property type="entry name" value="REC"/>
    <property type="match status" value="1"/>
</dbReference>
<dbReference type="GO" id="GO:0005524">
    <property type="term" value="F:ATP binding"/>
    <property type="evidence" value="ECO:0007669"/>
    <property type="project" value="UniProtKB-UniRule"/>
</dbReference>
<evidence type="ECO:0000256" key="2">
    <source>
        <dbReference type="ARBA" id="ARBA00022527"/>
    </source>
</evidence>
<dbReference type="Pfam" id="PF00069">
    <property type="entry name" value="Pkinase"/>
    <property type="match status" value="1"/>
</dbReference>
<keyword evidence="3" id="KW-0808">Transferase</keyword>
<reference evidence="13" key="1">
    <citation type="submission" date="2021-02" db="EMBL/GenBank/DDBJ databases">
        <title>Genome-Resolved Metagenomics of a Microbial Community Performing Photosynthetic Biological Nutrient Removal.</title>
        <authorList>
            <person name="Mcdaniel E.A."/>
        </authorList>
    </citation>
    <scope>NUCLEOTIDE SEQUENCE</scope>
    <source>
        <strain evidence="13">UWPOB_OBS1</strain>
    </source>
</reference>
<dbReference type="FunFam" id="1.10.510.10:FF:000021">
    <property type="entry name" value="Serine/threonine protein kinase"/>
    <property type="match status" value="1"/>
</dbReference>
<dbReference type="SUPFAM" id="SSF56112">
    <property type="entry name" value="Protein kinase-like (PK-like)"/>
    <property type="match status" value="1"/>
</dbReference>
<keyword evidence="8" id="KW-0597">Phosphoprotein</keyword>
<evidence type="ECO:0000256" key="7">
    <source>
        <dbReference type="ARBA" id="ARBA00023125"/>
    </source>
</evidence>
<feature type="modified residue" description="4-aspartylphosphate" evidence="8">
    <location>
        <position position="52"/>
    </location>
</feature>
<dbReference type="SUPFAM" id="SSF46894">
    <property type="entry name" value="C-terminal effector domain of the bipartite response regulators"/>
    <property type="match status" value="1"/>
</dbReference>
<evidence type="ECO:0000256" key="8">
    <source>
        <dbReference type="PROSITE-ProRule" id="PRU00169"/>
    </source>
</evidence>
<dbReference type="AlphaFoldDB" id="A0A8J7TM46"/>
<protein>
    <recommendedName>
        <fullName evidence="1">non-specific serine/threonine protein kinase</fullName>
        <ecNumber evidence="1">2.7.11.1</ecNumber>
    </recommendedName>
</protein>
<feature type="binding site" evidence="9">
    <location>
        <position position="271"/>
    </location>
    <ligand>
        <name>ATP</name>
        <dbReference type="ChEBI" id="CHEBI:30616"/>
    </ligand>
</feature>
<dbReference type="PANTHER" id="PTHR43289">
    <property type="entry name" value="MITOGEN-ACTIVATED PROTEIN KINASE KINASE KINASE 20-RELATED"/>
    <property type="match status" value="1"/>
</dbReference>
<proteinExistence type="predicted"/>
<dbReference type="Proteomes" id="UP000664277">
    <property type="component" value="Unassembled WGS sequence"/>
</dbReference>
<evidence type="ECO:0000256" key="4">
    <source>
        <dbReference type="ARBA" id="ARBA00022741"/>
    </source>
</evidence>
<dbReference type="PROSITE" id="PS00108">
    <property type="entry name" value="PROTEIN_KINASE_ST"/>
    <property type="match status" value="1"/>
</dbReference>
<dbReference type="InterPro" id="IPR001789">
    <property type="entry name" value="Sig_transdc_resp-reg_receiver"/>
</dbReference>
<dbReference type="CDD" id="cd17574">
    <property type="entry name" value="REC_OmpR"/>
    <property type="match status" value="1"/>
</dbReference>
<dbReference type="InterPro" id="IPR016032">
    <property type="entry name" value="Sig_transdc_resp-reg_C-effctor"/>
</dbReference>
<dbReference type="Pfam" id="PF00072">
    <property type="entry name" value="Response_reg"/>
    <property type="match status" value="1"/>
</dbReference>
<dbReference type="GO" id="GO:0003677">
    <property type="term" value="F:DNA binding"/>
    <property type="evidence" value="ECO:0007669"/>
    <property type="project" value="UniProtKB-KW"/>
</dbReference>
<dbReference type="SMART" id="SM00220">
    <property type="entry name" value="S_TKc"/>
    <property type="match status" value="1"/>
</dbReference>
<evidence type="ECO:0000256" key="5">
    <source>
        <dbReference type="ARBA" id="ARBA00022777"/>
    </source>
</evidence>
<dbReference type="CDD" id="cd14014">
    <property type="entry name" value="STKc_PknB_like"/>
    <property type="match status" value="1"/>
</dbReference>
<dbReference type="EMBL" id="JAFLCK010000010">
    <property type="protein sequence ID" value="MBN8660470.1"/>
    <property type="molecule type" value="Genomic_DNA"/>
</dbReference>
<dbReference type="Gene3D" id="3.40.50.2300">
    <property type="match status" value="1"/>
</dbReference>
<dbReference type="Gene3D" id="3.30.200.20">
    <property type="entry name" value="Phosphorylase Kinase, domain 1"/>
    <property type="match status" value="1"/>
</dbReference>
<keyword evidence="6 9" id="KW-0067">ATP-binding</keyword>
<evidence type="ECO:0000259" key="11">
    <source>
        <dbReference type="PROSITE" id="PS50011"/>
    </source>
</evidence>
<evidence type="ECO:0000256" key="1">
    <source>
        <dbReference type="ARBA" id="ARBA00012513"/>
    </source>
</evidence>
<dbReference type="PROSITE" id="PS00107">
    <property type="entry name" value="PROTEIN_KINASE_ATP"/>
    <property type="match status" value="1"/>
</dbReference>